<accession>A0AA39T2B8</accession>
<evidence type="ECO:0000313" key="4">
    <source>
        <dbReference type="Proteomes" id="UP001174934"/>
    </source>
</evidence>
<organism evidence="3 4">
    <name type="scientific">Bombardia bombarda</name>
    <dbReference type="NCBI Taxonomy" id="252184"/>
    <lineage>
        <taxon>Eukaryota</taxon>
        <taxon>Fungi</taxon>
        <taxon>Dikarya</taxon>
        <taxon>Ascomycota</taxon>
        <taxon>Pezizomycotina</taxon>
        <taxon>Sordariomycetes</taxon>
        <taxon>Sordariomycetidae</taxon>
        <taxon>Sordariales</taxon>
        <taxon>Lasiosphaeriaceae</taxon>
        <taxon>Bombardia</taxon>
    </lineage>
</organism>
<feature type="region of interest" description="Disordered" evidence="1">
    <location>
        <begin position="244"/>
        <end position="268"/>
    </location>
</feature>
<dbReference type="EMBL" id="JAULSR010000009">
    <property type="protein sequence ID" value="KAK0612556.1"/>
    <property type="molecule type" value="Genomic_DNA"/>
</dbReference>
<dbReference type="AlphaFoldDB" id="A0AA39T2B8"/>
<dbReference type="InterPro" id="IPR002156">
    <property type="entry name" value="RNaseH_domain"/>
</dbReference>
<dbReference type="GO" id="GO:0004523">
    <property type="term" value="F:RNA-DNA hybrid ribonuclease activity"/>
    <property type="evidence" value="ECO:0007669"/>
    <property type="project" value="InterPro"/>
</dbReference>
<dbReference type="InterPro" id="IPR036397">
    <property type="entry name" value="RNaseH_sf"/>
</dbReference>
<dbReference type="PROSITE" id="PS50879">
    <property type="entry name" value="RNASE_H_1"/>
    <property type="match status" value="1"/>
</dbReference>
<evidence type="ECO:0000259" key="2">
    <source>
        <dbReference type="PROSITE" id="PS50879"/>
    </source>
</evidence>
<dbReference type="GO" id="GO:0003676">
    <property type="term" value="F:nucleic acid binding"/>
    <property type="evidence" value="ECO:0007669"/>
    <property type="project" value="InterPro"/>
</dbReference>
<sequence>MAAIIANVVANKRSRTTSLLPFFVDGSASHDENNAAALPLAAAGYSVVYPQALSGQWVTSAWSCLAYDNNQPEILAVLEALNIAKVLRQGKSMWSHTEPLEVHIFTDSHAAVTYIQKGLNLEVTDLFAALVQPAISAIIRLSHELSAIGVAVWLRNIPGHKHQVVPHQLADTTSRKVAFSGINRCEVDAGGPPYVPIGSSIQRQALQIAKRHPWLDDEGTSGSSKSANATFRTQVTNGHIITCPPVTKDQGSGQNMPKRTKPRPDTVR</sequence>
<evidence type="ECO:0000256" key="1">
    <source>
        <dbReference type="SAM" id="MobiDB-lite"/>
    </source>
</evidence>
<comment type="caution">
    <text evidence="3">The sequence shown here is derived from an EMBL/GenBank/DDBJ whole genome shotgun (WGS) entry which is preliminary data.</text>
</comment>
<protein>
    <recommendedName>
        <fullName evidence="2">RNase H type-1 domain-containing protein</fullName>
    </recommendedName>
</protein>
<gene>
    <name evidence="3" type="ORF">B0T17DRAFT_409668</name>
</gene>
<proteinExistence type="predicted"/>
<reference evidence="3" key="1">
    <citation type="submission" date="2023-06" db="EMBL/GenBank/DDBJ databases">
        <title>Genome-scale phylogeny and comparative genomics of the fungal order Sordariales.</title>
        <authorList>
            <consortium name="Lawrence Berkeley National Laboratory"/>
            <person name="Hensen N."/>
            <person name="Bonometti L."/>
            <person name="Westerberg I."/>
            <person name="Brannstrom I.O."/>
            <person name="Guillou S."/>
            <person name="Cros-Aarteil S."/>
            <person name="Calhoun S."/>
            <person name="Haridas S."/>
            <person name="Kuo A."/>
            <person name="Mondo S."/>
            <person name="Pangilinan J."/>
            <person name="Riley R."/>
            <person name="LaButti K."/>
            <person name="Andreopoulos B."/>
            <person name="Lipzen A."/>
            <person name="Chen C."/>
            <person name="Yanf M."/>
            <person name="Daum C."/>
            <person name="Ng V."/>
            <person name="Clum A."/>
            <person name="Steindorff A."/>
            <person name="Ohm R."/>
            <person name="Martin F."/>
            <person name="Silar P."/>
            <person name="Natvig D."/>
            <person name="Lalanne C."/>
            <person name="Gautier V."/>
            <person name="Ament-velasquez S.L."/>
            <person name="Kruys A."/>
            <person name="Hutchinson M.I."/>
            <person name="Powell A.J."/>
            <person name="Barry K."/>
            <person name="Miller A.N."/>
            <person name="Grigoriev I.V."/>
            <person name="Debuchy R."/>
            <person name="Gladieux P."/>
            <person name="Thoren M.H."/>
            <person name="Johannesson H."/>
        </authorList>
    </citation>
    <scope>NUCLEOTIDE SEQUENCE</scope>
    <source>
        <strain evidence="3">SMH3391-2</strain>
    </source>
</reference>
<evidence type="ECO:0000313" key="3">
    <source>
        <dbReference type="EMBL" id="KAK0612556.1"/>
    </source>
</evidence>
<name>A0AA39T2B8_9PEZI</name>
<dbReference type="SUPFAM" id="SSF53098">
    <property type="entry name" value="Ribonuclease H-like"/>
    <property type="match status" value="1"/>
</dbReference>
<dbReference type="Proteomes" id="UP001174934">
    <property type="component" value="Unassembled WGS sequence"/>
</dbReference>
<keyword evidence="4" id="KW-1185">Reference proteome</keyword>
<feature type="domain" description="RNase H type-1" evidence="2">
    <location>
        <begin position="16"/>
        <end position="179"/>
    </location>
</feature>
<dbReference type="Gene3D" id="3.30.420.10">
    <property type="entry name" value="Ribonuclease H-like superfamily/Ribonuclease H"/>
    <property type="match status" value="1"/>
</dbReference>
<dbReference type="InterPro" id="IPR012337">
    <property type="entry name" value="RNaseH-like_sf"/>
</dbReference>